<dbReference type="Pfam" id="PF07811">
    <property type="entry name" value="TadE"/>
    <property type="match status" value="1"/>
</dbReference>
<dbReference type="Proteomes" id="UP000524237">
    <property type="component" value="Unassembled WGS sequence"/>
</dbReference>
<dbReference type="EMBL" id="JACGWU010000002">
    <property type="protein sequence ID" value="MBA8829038.1"/>
    <property type="molecule type" value="Genomic_DNA"/>
</dbReference>
<evidence type="ECO:0000313" key="5">
    <source>
        <dbReference type="Proteomes" id="UP000524237"/>
    </source>
</evidence>
<evidence type="ECO:0000259" key="3">
    <source>
        <dbReference type="Pfam" id="PF07811"/>
    </source>
</evidence>
<gene>
    <name evidence="4" type="ORF">FB555_001136</name>
</gene>
<keyword evidence="2" id="KW-0472">Membrane</keyword>
<dbReference type="AlphaFoldDB" id="A0A7W3PPA8"/>
<evidence type="ECO:0000256" key="2">
    <source>
        <dbReference type="SAM" id="Phobius"/>
    </source>
</evidence>
<accession>A0A7W3PPA8</accession>
<keyword evidence="5" id="KW-1185">Reference proteome</keyword>
<reference evidence="4 5" key="1">
    <citation type="submission" date="2020-07" db="EMBL/GenBank/DDBJ databases">
        <title>Sequencing the genomes of 1000 actinobacteria strains.</title>
        <authorList>
            <person name="Klenk H.-P."/>
        </authorList>
    </citation>
    <scope>NUCLEOTIDE SEQUENCE [LARGE SCALE GENOMIC DNA]</scope>
    <source>
        <strain evidence="4 5">DSM 23737</strain>
    </source>
</reference>
<evidence type="ECO:0000313" key="4">
    <source>
        <dbReference type="EMBL" id="MBA8829038.1"/>
    </source>
</evidence>
<feature type="domain" description="TadE-like" evidence="3">
    <location>
        <begin position="28"/>
        <end position="70"/>
    </location>
</feature>
<comment type="caution">
    <text evidence="4">The sequence shown here is derived from an EMBL/GenBank/DDBJ whole genome shotgun (WGS) entry which is preliminary data.</text>
</comment>
<proteinExistence type="predicted"/>
<feature type="region of interest" description="Disordered" evidence="1">
    <location>
        <begin position="1"/>
        <end position="24"/>
    </location>
</feature>
<dbReference type="InterPro" id="IPR012495">
    <property type="entry name" value="TadE-like_dom"/>
</dbReference>
<organism evidence="4 5">
    <name type="scientific">Alpinimonas psychrophila</name>
    <dbReference type="NCBI Taxonomy" id="748908"/>
    <lineage>
        <taxon>Bacteria</taxon>
        <taxon>Bacillati</taxon>
        <taxon>Actinomycetota</taxon>
        <taxon>Actinomycetes</taxon>
        <taxon>Micrococcales</taxon>
        <taxon>Microbacteriaceae</taxon>
        <taxon>Alpinimonas</taxon>
    </lineage>
</organism>
<sequence>MTVWGNTPVGAAPNTPKSGSTPGSAEEGSTVVEFVFVSSLLLFLVLGVLQLALVLHVRNTVQDAAAEGARWAALADSSLSAGHDRTRDLIETAVGEQYAQDVRVEYEMWLGHPAIIVTVRAPLPLLGLWGPPQSLEVSGHAAREVIE</sequence>
<name>A0A7W3PPA8_9MICO</name>
<keyword evidence="2" id="KW-0812">Transmembrane</keyword>
<keyword evidence="2" id="KW-1133">Transmembrane helix</keyword>
<evidence type="ECO:0000256" key="1">
    <source>
        <dbReference type="SAM" id="MobiDB-lite"/>
    </source>
</evidence>
<dbReference type="RefSeq" id="WP_182484466.1">
    <property type="nucleotide sequence ID" value="NZ_JACGWU010000002.1"/>
</dbReference>
<protein>
    <recommendedName>
        <fullName evidence="3">TadE-like domain-containing protein</fullName>
    </recommendedName>
</protein>
<feature type="transmembrane region" description="Helical" evidence="2">
    <location>
        <begin position="34"/>
        <end position="55"/>
    </location>
</feature>